<proteinExistence type="predicted"/>
<gene>
    <name evidence="4" type="ORF">BO87DRAFT_390500</name>
</gene>
<dbReference type="SMART" id="SM00248">
    <property type="entry name" value="ANK"/>
    <property type="match status" value="7"/>
</dbReference>
<keyword evidence="2 3" id="KW-0040">ANK repeat</keyword>
<dbReference type="PROSITE" id="PS50297">
    <property type="entry name" value="ANK_REP_REGION"/>
    <property type="match status" value="1"/>
</dbReference>
<sequence length="517" mass="56668">MAKKRHLCFLASKNGHRDVVRVLLENGGNPYIQNKYLQTALFPASRWAKPLIVATLLDAGLPANIPDIFGSTPLFYAVESGSVETMELLLSRGADVRRINAMFETALFGTTKPRADESCEFVSKVIQMDVDFKAKDLGLLQGAVKSGNAEVTEIVLNALEEETISAQSTASLLGASVLCGNLDVVKALFSQLPANPDIGRALFAAVCTGSELVDFFLTNTRGLFSSLILIPKTIMDLPLSYVTQMRHNNTEFARLLLQRGVYPNTMESPRADTQASMSKSDVQSQSELSKEALDANDLSARENWGHWFFLAFAAHNGADHLVELRLEYNANPDPINQYGVRPICLAALDGNEAVVRMLLDKKVDPNRVEGTSKAPLSWALKRHLVAYRYDSSRISDWPGCQAVEATFSLLLERGADPNPSDGSSPILAALRLYSEDLGLLPLKAGSSPHVRDMYDRMPLLIATASGMALFVAALLELPDEWTDPAITDIYGRSAIIEATRRNKVDILKLLTLEPKMD</sequence>
<dbReference type="Pfam" id="PF12796">
    <property type="entry name" value="Ank_2"/>
    <property type="match status" value="2"/>
</dbReference>
<dbReference type="OrthoDB" id="4503265at2759"/>
<dbReference type="InterPro" id="IPR036770">
    <property type="entry name" value="Ankyrin_rpt-contain_sf"/>
</dbReference>
<accession>A0A318YBR9</accession>
<dbReference type="EMBL" id="KZ821484">
    <property type="protein sequence ID" value="PYH30130.1"/>
    <property type="molecule type" value="Genomic_DNA"/>
</dbReference>
<protein>
    <submittedName>
        <fullName evidence="4">Ankyrin</fullName>
    </submittedName>
</protein>
<feature type="repeat" description="ANK" evidence="3">
    <location>
        <begin position="69"/>
        <end position="101"/>
    </location>
</feature>
<evidence type="ECO:0000256" key="1">
    <source>
        <dbReference type="ARBA" id="ARBA00022737"/>
    </source>
</evidence>
<dbReference type="InterPro" id="IPR002110">
    <property type="entry name" value="Ankyrin_rpt"/>
</dbReference>
<evidence type="ECO:0000256" key="3">
    <source>
        <dbReference type="PROSITE-ProRule" id="PRU00023"/>
    </source>
</evidence>
<dbReference type="Proteomes" id="UP000247647">
    <property type="component" value="Unassembled WGS sequence"/>
</dbReference>
<dbReference type="PANTHER" id="PTHR24198">
    <property type="entry name" value="ANKYRIN REPEAT AND PROTEIN KINASE DOMAIN-CONTAINING PROTEIN"/>
    <property type="match status" value="1"/>
</dbReference>
<dbReference type="AlphaFoldDB" id="A0A318YBR9"/>
<dbReference type="GeneID" id="37127392"/>
<evidence type="ECO:0000256" key="2">
    <source>
        <dbReference type="ARBA" id="ARBA00023043"/>
    </source>
</evidence>
<dbReference type="PROSITE" id="PS50088">
    <property type="entry name" value="ANK_REPEAT"/>
    <property type="match status" value="1"/>
</dbReference>
<keyword evidence="5" id="KW-1185">Reference proteome</keyword>
<organism evidence="4 5">
    <name type="scientific">Aspergillus neoniger (strain CBS 115656)</name>
    <dbReference type="NCBI Taxonomy" id="1448310"/>
    <lineage>
        <taxon>Eukaryota</taxon>
        <taxon>Fungi</taxon>
        <taxon>Dikarya</taxon>
        <taxon>Ascomycota</taxon>
        <taxon>Pezizomycotina</taxon>
        <taxon>Eurotiomycetes</taxon>
        <taxon>Eurotiomycetidae</taxon>
        <taxon>Eurotiales</taxon>
        <taxon>Aspergillaceae</taxon>
        <taxon>Aspergillus</taxon>
        <taxon>Aspergillus subgen. Circumdati</taxon>
    </lineage>
</organism>
<evidence type="ECO:0000313" key="5">
    <source>
        <dbReference type="Proteomes" id="UP000247647"/>
    </source>
</evidence>
<name>A0A318YBR9_ASPNB</name>
<reference evidence="4" key="1">
    <citation type="submission" date="2016-12" db="EMBL/GenBank/DDBJ databases">
        <title>The genomes of Aspergillus section Nigri reveals drivers in fungal speciation.</title>
        <authorList>
            <consortium name="DOE Joint Genome Institute"/>
            <person name="Vesth T.C."/>
            <person name="Nybo J."/>
            <person name="Theobald S."/>
            <person name="Brandl J."/>
            <person name="Frisvad J.C."/>
            <person name="Nielsen K.F."/>
            <person name="Lyhne E.K."/>
            <person name="Kogle M.E."/>
            <person name="Kuo A."/>
            <person name="Riley R."/>
            <person name="Clum A."/>
            <person name="Nolan M."/>
            <person name="Lipzen A."/>
            <person name="Salamov A."/>
            <person name="Henrissat B."/>
            <person name="Wiebenga A."/>
            <person name="De Vries R.P."/>
            <person name="Grigoriev I.V."/>
            <person name="Mortensen U.H."/>
            <person name="Andersen M.R."/>
            <person name="Baker S.E."/>
        </authorList>
    </citation>
    <scope>NUCLEOTIDE SEQUENCE [LARGE SCALE GENOMIC DNA]</scope>
    <source>
        <strain evidence="4">CBS 115656</strain>
    </source>
</reference>
<dbReference type="SUPFAM" id="SSF48403">
    <property type="entry name" value="Ankyrin repeat"/>
    <property type="match status" value="1"/>
</dbReference>
<keyword evidence="1" id="KW-0677">Repeat</keyword>
<dbReference type="RefSeq" id="XP_025475608.1">
    <property type="nucleotide sequence ID" value="XM_025624936.1"/>
</dbReference>
<evidence type="ECO:0000313" key="4">
    <source>
        <dbReference type="EMBL" id="PYH30130.1"/>
    </source>
</evidence>
<dbReference type="PANTHER" id="PTHR24198:SF165">
    <property type="entry name" value="ANKYRIN REPEAT-CONTAINING PROTEIN-RELATED"/>
    <property type="match status" value="1"/>
</dbReference>
<dbReference type="Gene3D" id="1.25.40.20">
    <property type="entry name" value="Ankyrin repeat-containing domain"/>
    <property type="match status" value="3"/>
</dbReference>